<dbReference type="PANTHER" id="PTHR11548:SF1">
    <property type="entry name" value="THYMIDYLATE SYNTHASE 1"/>
    <property type="match status" value="1"/>
</dbReference>
<reference evidence="6" key="1">
    <citation type="journal article" date="2019" name="Int. J. Syst. Evol. Microbiol.">
        <title>The Global Catalogue of Microorganisms (GCM) 10K type strain sequencing project: providing services to taxonomists for standard genome sequencing and annotation.</title>
        <authorList>
            <consortium name="The Broad Institute Genomics Platform"/>
            <consortium name="The Broad Institute Genome Sequencing Center for Infectious Disease"/>
            <person name="Wu L."/>
            <person name="Ma J."/>
        </authorList>
    </citation>
    <scope>NUCLEOTIDE SEQUENCE [LARGE SCALE GENOMIC DNA]</scope>
    <source>
        <strain evidence="6">NBRC 108725</strain>
    </source>
</reference>
<sequence>MTADGGTIDAESIGAAWLDVAARIVADGEPGTWEGLPLRQLRRVTLEVERADPDDAIIARLADPERLEWMHANFTDYSEVEALGGAASYASRLFDYGRTGLDQLNWVVRRLSADPAAKDAAITTFEPLTDSTYIPCVSLLDFWIPDEAVELVVYCHGIDFGAKGYGNLVELAHLQTRVAEALGLPAGRLTMVVKSAHIYDSELGYMRGVLATAGDPEAPVFEAPVDEDPEGRGNSPHSSRVMSMSGAFRPIGGGDAVPIRVRLPCCLRGFVPSRHHPIRSPRAKRSQPPSLSA</sequence>
<accession>A0ABM8GF94</accession>
<dbReference type="SUPFAM" id="SSF55831">
    <property type="entry name" value="Thymidylate synthase/dCMP hydroxymethylase"/>
    <property type="match status" value="1"/>
</dbReference>
<dbReference type="InterPro" id="IPR045097">
    <property type="entry name" value="Thymidate_synth/dCMP_Mease"/>
</dbReference>
<evidence type="ECO:0000256" key="1">
    <source>
        <dbReference type="ARBA" id="ARBA00022603"/>
    </source>
</evidence>
<dbReference type="EMBL" id="AP027731">
    <property type="protein sequence ID" value="BDZ47012.1"/>
    <property type="molecule type" value="Genomic_DNA"/>
</dbReference>
<dbReference type="Pfam" id="PF00303">
    <property type="entry name" value="Thymidylat_synt"/>
    <property type="match status" value="1"/>
</dbReference>
<feature type="domain" description="Thymidylate synthase/dCMP hydroxymethylase" evidence="4">
    <location>
        <begin position="81"/>
        <end position="210"/>
    </location>
</feature>
<dbReference type="InterPro" id="IPR023451">
    <property type="entry name" value="Thymidate_synth/dCMP_Mease_dom"/>
</dbReference>
<feature type="compositionally biased region" description="Basic residues" evidence="3">
    <location>
        <begin position="274"/>
        <end position="285"/>
    </location>
</feature>
<dbReference type="RefSeq" id="WP_286276981.1">
    <property type="nucleotide sequence ID" value="NZ_AP027731.1"/>
</dbReference>
<dbReference type="InterPro" id="IPR036926">
    <property type="entry name" value="Thymidate_synth/dCMP_Mease_sf"/>
</dbReference>
<evidence type="ECO:0000313" key="6">
    <source>
        <dbReference type="Proteomes" id="UP001321498"/>
    </source>
</evidence>
<keyword evidence="2" id="KW-0808">Transferase</keyword>
<name>A0ABM8GF94_9MICO</name>
<gene>
    <name evidence="5" type="ORF">GCM10025866_29210</name>
</gene>
<dbReference type="Gene3D" id="3.30.572.10">
    <property type="entry name" value="Thymidylate synthase/dCMP hydroxymethylase domain"/>
    <property type="match status" value="1"/>
</dbReference>
<evidence type="ECO:0000313" key="5">
    <source>
        <dbReference type="EMBL" id="BDZ47012.1"/>
    </source>
</evidence>
<proteinExistence type="predicted"/>
<protein>
    <recommendedName>
        <fullName evidence="4">Thymidylate synthase/dCMP hydroxymethylase domain-containing protein</fullName>
    </recommendedName>
</protein>
<evidence type="ECO:0000256" key="3">
    <source>
        <dbReference type="SAM" id="MobiDB-lite"/>
    </source>
</evidence>
<keyword evidence="1" id="KW-0489">Methyltransferase</keyword>
<dbReference type="Proteomes" id="UP001321498">
    <property type="component" value="Chromosome"/>
</dbReference>
<organism evidence="5 6">
    <name type="scientific">Naasia aerilata</name>
    <dbReference type="NCBI Taxonomy" id="1162966"/>
    <lineage>
        <taxon>Bacteria</taxon>
        <taxon>Bacillati</taxon>
        <taxon>Actinomycetota</taxon>
        <taxon>Actinomycetes</taxon>
        <taxon>Micrococcales</taxon>
        <taxon>Microbacteriaceae</taxon>
        <taxon>Naasia</taxon>
    </lineage>
</organism>
<feature type="region of interest" description="Disordered" evidence="3">
    <location>
        <begin position="219"/>
        <end position="242"/>
    </location>
</feature>
<feature type="region of interest" description="Disordered" evidence="3">
    <location>
        <begin position="274"/>
        <end position="293"/>
    </location>
</feature>
<evidence type="ECO:0000256" key="2">
    <source>
        <dbReference type="ARBA" id="ARBA00022679"/>
    </source>
</evidence>
<dbReference type="PANTHER" id="PTHR11548">
    <property type="entry name" value="THYMIDYLATE SYNTHASE 1"/>
    <property type="match status" value="1"/>
</dbReference>
<keyword evidence="6" id="KW-1185">Reference proteome</keyword>
<evidence type="ECO:0000259" key="4">
    <source>
        <dbReference type="Pfam" id="PF00303"/>
    </source>
</evidence>